<dbReference type="InterPro" id="IPR036705">
    <property type="entry name" value="Ribosyl_crysJ1_sf"/>
</dbReference>
<name>F8ALN5_METOI</name>
<dbReference type="HOGENOM" id="CLU_024566_3_0_2"/>
<dbReference type="OrthoDB" id="114878at2157"/>
<dbReference type="SUPFAM" id="SSF101478">
    <property type="entry name" value="ADP-ribosylglycohydrolase"/>
    <property type="match status" value="1"/>
</dbReference>
<evidence type="ECO:0000256" key="3">
    <source>
        <dbReference type="PIRSR" id="PIRSR605502-1"/>
    </source>
</evidence>
<sequence>MGINPVKYGIYKNKVLGCVLGTAIGDALGMPAEGMTKNEIISNYGRIEEYLPPKNHFKNILNAGDYTDDTEQTICLIRSITKEGFDKNLFVKELIKWYKNNPIGIGPTSKKAIEKLINGDYSGIDSKTCGAAMRISPLGIFYYDNPKMLKEAIIEASKITHNNSEAIAGALTVGFLVSWCLNNSSYNNNININNSSESSKTFLYNHPKNFISELVKFIRDISEVFAEKILLIKKIRTLDEGYELFGTGMDAIECVPSAILTFYLTDDFKTGMINAINAGGDTDSLGSIYGAIAGTYYGINHIPEKWVMNINNRHYLTELGNYLFNLKFQTFK</sequence>
<feature type="binding site" evidence="3">
    <location>
        <position position="68"/>
    </location>
    <ligand>
        <name>Mg(2+)</name>
        <dbReference type="ChEBI" id="CHEBI:18420"/>
        <label>1</label>
    </ligand>
</feature>
<dbReference type="PANTHER" id="PTHR16222">
    <property type="entry name" value="ADP-RIBOSYLGLYCOHYDROLASE"/>
    <property type="match status" value="1"/>
</dbReference>
<dbReference type="GO" id="GO:0016787">
    <property type="term" value="F:hydrolase activity"/>
    <property type="evidence" value="ECO:0007669"/>
    <property type="project" value="UniProtKB-KW"/>
</dbReference>
<feature type="binding site" evidence="3">
    <location>
        <position position="281"/>
    </location>
    <ligand>
        <name>Mg(2+)</name>
        <dbReference type="ChEBI" id="CHEBI:18420"/>
        <label>1</label>
    </ligand>
</feature>
<keyword evidence="2" id="KW-0378">Hydrolase</keyword>
<proteinExistence type="inferred from homology"/>
<dbReference type="InterPro" id="IPR050792">
    <property type="entry name" value="ADP-ribosylglycohydrolase"/>
</dbReference>
<dbReference type="Pfam" id="PF03747">
    <property type="entry name" value="ADP_ribosyl_GH"/>
    <property type="match status" value="1"/>
</dbReference>
<evidence type="ECO:0000313" key="4">
    <source>
        <dbReference type="EMBL" id="AEH06583.1"/>
    </source>
</evidence>
<feature type="binding site" evidence="3">
    <location>
        <position position="284"/>
    </location>
    <ligand>
        <name>Mg(2+)</name>
        <dbReference type="ChEBI" id="CHEBI:18420"/>
        <label>1</label>
    </ligand>
</feature>
<feature type="binding site" evidence="3">
    <location>
        <position position="67"/>
    </location>
    <ligand>
        <name>Mg(2+)</name>
        <dbReference type="ChEBI" id="CHEBI:18420"/>
        <label>1</label>
    </ligand>
</feature>
<protein>
    <submittedName>
        <fullName evidence="4">ADP-ribosylation/Crystallin J1</fullName>
    </submittedName>
</protein>
<dbReference type="eggNOG" id="arCOG04448">
    <property type="taxonomic scope" value="Archaea"/>
</dbReference>
<organism evidence="4 5">
    <name type="scientific">Methanothermococcus okinawensis (strain DSM 14208 / JCM 11175 / IH1)</name>
    <dbReference type="NCBI Taxonomy" id="647113"/>
    <lineage>
        <taxon>Archaea</taxon>
        <taxon>Methanobacteriati</taxon>
        <taxon>Methanobacteriota</taxon>
        <taxon>Methanomada group</taxon>
        <taxon>Methanococci</taxon>
        <taxon>Methanococcales</taxon>
        <taxon>Methanococcaceae</taxon>
        <taxon>Methanothermococcus</taxon>
    </lineage>
</organism>
<dbReference type="STRING" id="647113.Metok_0603"/>
<keyword evidence="3" id="KW-0460">Magnesium</keyword>
<dbReference type="Gene3D" id="1.10.4080.10">
    <property type="entry name" value="ADP-ribosylation/Crystallin J1"/>
    <property type="match status" value="1"/>
</dbReference>
<feature type="binding site" evidence="3">
    <location>
        <position position="283"/>
    </location>
    <ligand>
        <name>Mg(2+)</name>
        <dbReference type="ChEBI" id="CHEBI:18420"/>
        <label>1</label>
    </ligand>
</feature>
<dbReference type="GO" id="GO:0046872">
    <property type="term" value="F:metal ion binding"/>
    <property type="evidence" value="ECO:0007669"/>
    <property type="project" value="UniProtKB-KW"/>
</dbReference>
<evidence type="ECO:0000256" key="2">
    <source>
        <dbReference type="ARBA" id="ARBA00022801"/>
    </source>
</evidence>
<keyword evidence="3" id="KW-0479">Metal-binding</keyword>
<dbReference type="GeneID" id="10772739"/>
<reference evidence="4" key="1">
    <citation type="submission" date="2011-05" db="EMBL/GenBank/DDBJ databases">
        <title>Complete sequence of chromosome of Methanothermococcus okinawensis IH1.</title>
        <authorList>
            <consortium name="US DOE Joint Genome Institute"/>
            <person name="Lucas S."/>
            <person name="Han J."/>
            <person name="Lapidus A."/>
            <person name="Cheng J.-F."/>
            <person name="Goodwin L."/>
            <person name="Pitluck S."/>
            <person name="Peters L."/>
            <person name="Mikhailova N."/>
            <person name="Held B."/>
            <person name="Han C."/>
            <person name="Tapia R."/>
            <person name="Land M."/>
            <person name="Hauser L."/>
            <person name="Kyrpides N."/>
            <person name="Ivanova N."/>
            <person name="Pagani I."/>
            <person name="Sieprawska-Lupa M."/>
            <person name="Takai K."/>
            <person name="Miyazaki J."/>
            <person name="Whitman W."/>
            <person name="Woyke T."/>
        </authorList>
    </citation>
    <scope>NUCLEOTIDE SEQUENCE [LARGE SCALE GENOMIC DNA]</scope>
    <source>
        <strain evidence="4">IH1</strain>
    </source>
</reference>
<dbReference type="EMBL" id="CP002792">
    <property type="protein sequence ID" value="AEH06583.1"/>
    <property type="molecule type" value="Genomic_DNA"/>
</dbReference>
<gene>
    <name evidence="4" type="ordered locus">Metok_0603</name>
</gene>
<accession>F8ALN5</accession>
<dbReference type="Proteomes" id="UP000009296">
    <property type="component" value="Chromosome"/>
</dbReference>
<dbReference type="KEGG" id="mok:Metok_0603"/>
<dbReference type="AlphaFoldDB" id="F8ALN5"/>
<comment type="similarity">
    <text evidence="1">Belongs to the ADP-ribosylglycohydrolase family.</text>
</comment>
<keyword evidence="5" id="KW-1185">Reference proteome</keyword>
<evidence type="ECO:0000256" key="1">
    <source>
        <dbReference type="ARBA" id="ARBA00010702"/>
    </source>
</evidence>
<dbReference type="InterPro" id="IPR005502">
    <property type="entry name" value="Ribosyl_crysJ1"/>
</dbReference>
<feature type="binding site" evidence="3">
    <location>
        <position position="69"/>
    </location>
    <ligand>
        <name>Mg(2+)</name>
        <dbReference type="ChEBI" id="CHEBI:18420"/>
        <label>1</label>
    </ligand>
</feature>
<evidence type="ECO:0000313" key="5">
    <source>
        <dbReference type="Proteomes" id="UP000009296"/>
    </source>
</evidence>
<comment type="cofactor">
    <cofactor evidence="3">
        <name>Mg(2+)</name>
        <dbReference type="ChEBI" id="CHEBI:18420"/>
    </cofactor>
    <text evidence="3">Binds 2 magnesium ions per subunit.</text>
</comment>
<dbReference type="RefSeq" id="WP_013866769.1">
    <property type="nucleotide sequence ID" value="NC_015636.1"/>
</dbReference>
<dbReference type="PANTHER" id="PTHR16222:SF24">
    <property type="entry name" value="ADP-RIBOSYLHYDROLASE ARH3"/>
    <property type="match status" value="1"/>
</dbReference>